<reference evidence="1" key="1">
    <citation type="submission" date="2020-06" db="EMBL/GenBank/DDBJ databases">
        <title>A novel thermopfilic bacterium from Erzurum, Turkey.</title>
        <authorList>
            <person name="Adiguzel A."/>
            <person name="Ay H."/>
            <person name="Baltaci M.O."/>
        </authorList>
    </citation>
    <scope>NUCLEOTIDE SEQUENCE</scope>
    <source>
        <strain evidence="1">P2</strain>
    </source>
</reference>
<dbReference type="AlphaFoldDB" id="A0A8J8GJT7"/>
<keyword evidence="2" id="KW-1185">Reference proteome</keyword>
<protein>
    <submittedName>
        <fullName evidence="1">Insertion element protein</fullName>
    </submittedName>
</protein>
<organism evidence="1 2">
    <name type="scientific">Calidifontibacillus erzurumensis</name>
    <dbReference type="NCBI Taxonomy" id="2741433"/>
    <lineage>
        <taxon>Bacteria</taxon>
        <taxon>Bacillati</taxon>
        <taxon>Bacillota</taxon>
        <taxon>Bacilli</taxon>
        <taxon>Bacillales</taxon>
        <taxon>Bacillaceae</taxon>
        <taxon>Calidifontibacillus/Schinkia group</taxon>
        <taxon>Calidifontibacillus</taxon>
    </lineage>
</organism>
<accession>A0A8J8GJT7</accession>
<dbReference type="Proteomes" id="UP000625804">
    <property type="component" value="Unassembled WGS sequence"/>
</dbReference>
<gene>
    <name evidence="1" type="ORF">HR057_15180</name>
</gene>
<comment type="caution">
    <text evidence="1">The sequence shown here is derived from an EMBL/GenBank/DDBJ whole genome shotgun (WGS) entry which is preliminary data.</text>
</comment>
<evidence type="ECO:0000313" key="1">
    <source>
        <dbReference type="EMBL" id="NSL53086.1"/>
    </source>
</evidence>
<dbReference type="EMBL" id="JABTTE010000028">
    <property type="protein sequence ID" value="NSL53086.1"/>
    <property type="molecule type" value="Genomic_DNA"/>
</dbReference>
<proteinExistence type="predicted"/>
<name>A0A8J8GJT7_9BACI</name>
<evidence type="ECO:0000313" key="2">
    <source>
        <dbReference type="Proteomes" id="UP000625804"/>
    </source>
</evidence>
<dbReference type="RefSeq" id="WP_173732288.1">
    <property type="nucleotide sequence ID" value="NZ_JABTTE010000028.1"/>
</dbReference>
<sequence>MSKLKQLLPKYQDKVEITCPVSDDEILDRQLQYPLLAPMKFAKRYHNHLYEPVSFSLNGHEYKIQYNHCANPFCESFGLQQERFEKVKHKPYRYKLQGAKNRRAKYIVCNDLPIVTKLPKATLNCTTNTFSNWAVTEEIKRLTELQAVVEVEPEYTFHKDDCKYNGTTPFNEKSYFYKRGKSKSNSQKYQCKECKKYTNVLPIKRESTTYHQKRNDILPLFSKLLLNKTSVRRTCDMLEIGMKTYYTKLEWLYRCCLEFLDKHETKGFQDKVFNEIWLNTDKMQYNLNNIRRKGKGSFDTSFTDDSALQTHVVITADVHSRYVFRSDVAYDWDFDIEQLEEDTLLYREDHLDSFCRKNDRFRLSYYPQEPTKEDDQTYPEYVEELSKIKNRNKLIKGMHINSTYTSLAHFWLIKQLVQAKEWRFVTDDDSSLATAIYRVFSDDIRLYNAHHFVSKMDKTKSSKQKYEDYIEAKRFLTDWGNSHGYSTRSLYTLAEQYLQERLQTHHFCKDVDFPHKRATVWLNNPLEHPLCPRDKGSYTVDCRTDVSGLDAHELASAIMNVNDHATNSFIQQIRRRISILERPLVTATGQGKSYIYANFNPKYAQYALTILRTYYNFCLPFGRGDKKETPAQRIGLTDKVFNMKDIIYMK</sequence>